<dbReference type="PANTHER" id="PTHR11471:SF27">
    <property type="entry name" value="TUMOR NECROSIS FACTOR LIGAND SUPERFAMILY MEMBER 10"/>
    <property type="match status" value="1"/>
</dbReference>
<dbReference type="Proteomes" id="UP000770717">
    <property type="component" value="Unassembled WGS sequence"/>
</dbReference>
<dbReference type="GO" id="GO:0005886">
    <property type="term" value="C:plasma membrane"/>
    <property type="evidence" value="ECO:0007669"/>
    <property type="project" value="UniProtKB-SubCell"/>
</dbReference>
<dbReference type="Gene3D" id="2.60.120.40">
    <property type="match status" value="1"/>
</dbReference>
<keyword evidence="14 20" id="KW-0472">Membrane</keyword>
<evidence type="ECO:0000256" key="15">
    <source>
        <dbReference type="ARBA" id="ARBA00055277"/>
    </source>
</evidence>
<dbReference type="Pfam" id="PF00229">
    <property type="entry name" value="TNF"/>
    <property type="match status" value="1"/>
</dbReference>
<proteinExistence type="inferred from homology"/>
<comment type="subunit">
    <text evidence="16">Homotrimer. One TNFSF10 homotrimer interacts with three TNFSF10A mononers. One TNFSF10 homotrimer interacts with three TNFSF10B mononers.</text>
</comment>
<protein>
    <recommendedName>
        <fullName evidence="17">Tumor necrosis factor ligand superfamily member 10</fullName>
    </recommendedName>
    <alternativeName>
        <fullName evidence="18">TNF-related apoptosis-inducing ligand</fullName>
    </alternativeName>
</protein>
<keyword evidence="8 20" id="KW-0812">Transmembrane</keyword>
<evidence type="ECO:0000256" key="3">
    <source>
        <dbReference type="ARBA" id="ARBA00008670"/>
    </source>
</evidence>
<dbReference type="GO" id="GO:2001238">
    <property type="term" value="P:positive regulation of extrinsic apoptotic signaling pathway"/>
    <property type="evidence" value="ECO:0007669"/>
    <property type="project" value="UniProtKB-ARBA"/>
</dbReference>
<accession>A0A8J6KJF4</accession>
<dbReference type="InterPro" id="IPR021184">
    <property type="entry name" value="TNF_CS"/>
</dbReference>
<feature type="binding site" evidence="19">
    <location>
        <position position="229"/>
    </location>
    <ligand>
        <name>Zn(2+)</name>
        <dbReference type="ChEBI" id="CHEBI:29105"/>
        <note>ligand shared between all trimeric partners</note>
    </ligand>
</feature>
<evidence type="ECO:0000256" key="11">
    <source>
        <dbReference type="ARBA" id="ARBA00022833"/>
    </source>
</evidence>
<dbReference type="PRINTS" id="PR01234">
    <property type="entry name" value="TNECROSISFCT"/>
</dbReference>
<feature type="transmembrane region" description="Helical" evidence="20">
    <location>
        <begin position="12"/>
        <end position="36"/>
    </location>
</feature>
<reference evidence="22" key="1">
    <citation type="thesis" date="2020" institute="ProQuest LLC" country="789 East Eisenhower Parkway, Ann Arbor, MI, USA">
        <title>Comparative Genomics and Chromosome Evolution.</title>
        <authorList>
            <person name="Mudd A.B."/>
        </authorList>
    </citation>
    <scope>NUCLEOTIDE SEQUENCE</scope>
    <source>
        <strain evidence="22">HN-11 Male</strain>
        <tissue evidence="22">Kidney and liver</tissue>
    </source>
</reference>
<evidence type="ECO:0000256" key="17">
    <source>
        <dbReference type="ARBA" id="ARBA00074586"/>
    </source>
</evidence>
<keyword evidence="10 19" id="KW-0479">Metal-binding</keyword>
<evidence type="ECO:0000256" key="2">
    <source>
        <dbReference type="ARBA" id="ARBA00004613"/>
    </source>
</evidence>
<comment type="caution">
    <text evidence="22">The sequence shown here is derived from an EMBL/GenBank/DDBJ whole genome shotgun (WGS) entry which is preliminary data.</text>
</comment>
<dbReference type="GO" id="GO:0046872">
    <property type="term" value="F:metal ion binding"/>
    <property type="evidence" value="ECO:0007669"/>
    <property type="project" value="UniProtKB-KW"/>
</dbReference>
<dbReference type="SMART" id="SM00207">
    <property type="entry name" value="TNF"/>
    <property type="match status" value="1"/>
</dbReference>
<dbReference type="InterPro" id="IPR017355">
    <property type="entry name" value="TNF_ligand_10/11"/>
</dbReference>
<dbReference type="GO" id="GO:0006955">
    <property type="term" value="P:immune response"/>
    <property type="evidence" value="ECO:0007669"/>
    <property type="project" value="InterPro"/>
</dbReference>
<evidence type="ECO:0000256" key="14">
    <source>
        <dbReference type="ARBA" id="ARBA00023136"/>
    </source>
</evidence>
<dbReference type="PANTHER" id="PTHR11471">
    <property type="entry name" value="TUMOR NECROSIS FACTOR FAMILY MEMBER"/>
    <property type="match status" value="1"/>
</dbReference>
<keyword evidence="12" id="KW-0735">Signal-anchor</keyword>
<dbReference type="PIRSF" id="PIRSF038013">
    <property type="entry name" value="TNF10_TNF11"/>
    <property type="match status" value="1"/>
</dbReference>
<dbReference type="GO" id="GO:0006915">
    <property type="term" value="P:apoptotic process"/>
    <property type="evidence" value="ECO:0007669"/>
    <property type="project" value="UniProtKB-KW"/>
</dbReference>
<dbReference type="PROSITE" id="PS50049">
    <property type="entry name" value="THD_2"/>
    <property type="match status" value="1"/>
</dbReference>
<keyword evidence="11 19" id="KW-0862">Zinc</keyword>
<evidence type="ECO:0000256" key="7">
    <source>
        <dbReference type="ARBA" id="ARBA00022553"/>
    </source>
</evidence>
<dbReference type="InterPro" id="IPR006053">
    <property type="entry name" value="TNF"/>
</dbReference>
<evidence type="ECO:0000256" key="5">
    <source>
        <dbReference type="ARBA" id="ARBA00022514"/>
    </source>
</evidence>
<evidence type="ECO:0000256" key="4">
    <source>
        <dbReference type="ARBA" id="ARBA00022475"/>
    </source>
</evidence>
<evidence type="ECO:0000259" key="21">
    <source>
        <dbReference type="PROSITE" id="PS50049"/>
    </source>
</evidence>
<keyword evidence="13 20" id="KW-1133">Transmembrane helix</keyword>
<dbReference type="FunFam" id="2.60.120.40:FF:000014">
    <property type="entry name" value="Tumor necrosis factor ligand superfamily member"/>
    <property type="match status" value="1"/>
</dbReference>
<evidence type="ECO:0000256" key="13">
    <source>
        <dbReference type="ARBA" id="ARBA00022989"/>
    </source>
</evidence>
<keyword evidence="4" id="KW-1003">Cell membrane</keyword>
<evidence type="ECO:0000256" key="8">
    <source>
        <dbReference type="ARBA" id="ARBA00022692"/>
    </source>
</evidence>
<comment type="function">
    <text evidence="15">Cytokine that binds to TNFRSF10A/TRAILR1, TNFRSF10B/TRAILR2, TNFRSF10C/TRAILR3, TNFRSF10D/TRAILR4 and possibly also to TNFRSF11B/OPG. Induces apoptosis. Its activity may be modulated by binding to the decoy receptors TNFRSF10C/TRAILR3, TNFRSF10D/TRAILR4 and TNFRSF11B/OPG that cannot induce apoptosis.</text>
</comment>
<evidence type="ECO:0000313" key="23">
    <source>
        <dbReference type="Proteomes" id="UP000770717"/>
    </source>
</evidence>
<dbReference type="GO" id="GO:0005164">
    <property type="term" value="F:tumor necrosis factor receptor binding"/>
    <property type="evidence" value="ECO:0007669"/>
    <property type="project" value="InterPro"/>
</dbReference>
<dbReference type="CDD" id="cd00184">
    <property type="entry name" value="TNF"/>
    <property type="match status" value="1"/>
</dbReference>
<name>A0A8J6KJF4_ELECQ</name>
<comment type="subcellular location">
    <subcellularLocation>
        <location evidence="1">Cell membrane</location>
        <topology evidence="1">Single-pass type II membrane protein</topology>
    </subcellularLocation>
    <subcellularLocation>
        <location evidence="2">Secreted</location>
    </subcellularLocation>
</comment>
<comment type="similarity">
    <text evidence="3">Belongs to the tumor necrosis factor family.</text>
</comment>
<feature type="domain" description="THD" evidence="21">
    <location>
        <begin position="127"/>
        <end position="279"/>
    </location>
</feature>
<dbReference type="EMBL" id="WNTK01000001">
    <property type="protein sequence ID" value="KAG9494075.1"/>
    <property type="molecule type" value="Genomic_DNA"/>
</dbReference>
<evidence type="ECO:0000256" key="6">
    <source>
        <dbReference type="ARBA" id="ARBA00022525"/>
    </source>
</evidence>
<organism evidence="22 23">
    <name type="scientific">Eleutherodactylus coqui</name>
    <name type="common">Puerto Rican coqui</name>
    <dbReference type="NCBI Taxonomy" id="57060"/>
    <lineage>
        <taxon>Eukaryota</taxon>
        <taxon>Metazoa</taxon>
        <taxon>Chordata</taxon>
        <taxon>Craniata</taxon>
        <taxon>Vertebrata</taxon>
        <taxon>Euteleostomi</taxon>
        <taxon>Amphibia</taxon>
        <taxon>Batrachia</taxon>
        <taxon>Anura</taxon>
        <taxon>Neobatrachia</taxon>
        <taxon>Hyloidea</taxon>
        <taxon>Eleutherodactylidae</taxon>
        <taxon>Eleutherodactylinae</taxon>
        <taxon>Eleutherodactylus</taxon>
        <taxon>Eleutherodactylus</taxon>
    </lineage>
</organism>
<keyword evidence="6" id="KW-0964">Secreted</keyword>
<dbReference type="AlphaFoldDB" id="A0A8J6KJF4"/>
<dbReference type="SUPFAM" id="SSF49842">
    <property type="entry name" value="TNF-like"/>
    <property type="match status" value="1"/>
</dbReference>
<evidence type="ECO:0000256" key="10">
    <source>
        <dbReference type="ARBA" id="ARBA00022723"/>
    </source>
</evidence>
<keyword evidence="9" id="KW-0053">Apoptosis</keyword>
<keyword evidence="5" id="KW-0202">Cytokine</keyword>
<sequence length="280" mass="32056">MNMKPAPGSHYLPLAGLVCFVVLLQSVFFAVPFLYFRNELKQMNENYKTSNLACLVGDDFSYLVQDINSDDEKKDPCREVRREVQRAIRRILEEKYGHEITSLIKEKVSDVLPVSVAEKQVYTAPMIAAHVTGSNNKAVPTIKSLLNRHNSEHKITEWSNNTLSDMNSIKVQDGELIIAKSGFYFIYAQTYFRHRDDEGKAKQLVQSIKKIKTSYKDPIELMKNVKTTCWSKSADYGLHSIYQGGVFNLNENDRIFVTVSHKNMLDMDNKATYFGAFLVF</sequence>
<dbReference type="InterPro" id="IPR008983">
    <property type="entry name" value="Tumour_necrosis_fac-like_dom"/>
</dbReference>
<evidence type="ECO:0000256" key="1">
    <source>
        <dbReference type="ARBA" id="ARBA00004401"/>
    </source>
</evidence>
<evidence type="ECO:0000256" key="19">
    <source>
        <dbReference type="PIRSR" id="PIRSR038013-50"/>
    </source>
</evidence>
<evidence type="ECO:0000256" key="20">
    <source>
        <dbReference type="SAM" id="Phobius"/>
    </source>
</evidence>
<evidence type="ECO:0000256" key="16">
    <source>
        <dbReference type="ARBA" id="ARBA00063957"/>
    </source>
</evidence>
<evidence type="ECO:0000256" key="9">
    <source>
        <dbReference type="ARBA" id="ARBA00022703"/>
    </source>
</evidence>
<evidence type="ECO:0000313" key="22">
    <source>
        <dbReference type="EMBL" id="KAG9494075.1"/>
    </source>
</evidence>
<dbReference type="InterPro" id="IPR006052">
    <property type="entry name" value="TNF_dom"/>
</dbReference>
<evidence type="ECO:0000256" key="12">
    <source>
        <dbReference type="ARBA" id="ARBA00022968"/>
    </source>
</evidence>
<keyword evidence="7" id="KW-0597">Phosphoprotein</keyword>
<keyword evidence="23" id="KW-1185">Reference proteome</keyword>
<dbReference type="PROSITE" id="PS00251">
    <property type="entry name" value="THD_1"/>
    <property type="match status" value="1"/>
</dbReference>
<dbReference type="GO" id="GO:0005125">
    <property type="term" value="F:cytokine activity"/>
    <property type="evidence" value="ECO:0007669"/>
    <property type="project" value="UniProtKB-KW"/>
</dbReference>
<evidence type="ECO:0000256" key="18">
    <source>
        <dbReference type="ARBA" id="ARBA00083215"/>
    </source>
</evidence>
<dbReference type="GO" id="GO:0005615">
    <property type="term" value="C:extracellular space"/>
    <property type="evidence" value="ECO:0007669"/>
    <property type="project" value="UniProtKB-KW"/>
</dbReference>
<dbReference type="OrthoDB" id="9446605at2759"/>
<gene>
    <name evidence="22" type="ORF">GDO78_001749</name>
</gene>